<dbReference type="Ensembl" id="ENSCSAVT00000009589.1">
    <property type="protein sequence ID" value="ENSCSAVP00000009472.1"/>
    <property type="gene ID" value="ENSCSAVG00000005572.1"/>
</dbReference>
<comment type="subcellular location">
    <subcellularLocation>
        <location evidence="1">Cell membrane</location>
        <topology evidence="1">Multi-pass membrane protein</topology>
    </subcellularLocation>
</comment>
<evidence type="ECO:0000256" key="4">
    <source>
        <dbReference type="ARBA" id="ARBA00022475"/>
    </source>
</evidence>
<evidence type="ECO:0000313" key="13">
    <source>
        <dbReference type="Ensembl" id="ENSCSAVP00000009472.1"/>
    </source>
</evidence>
<evidence type="ECO:0000256" key="1">
    <source>
        <dbReference type="ARBA" id="ARBA00004651"/>
    </source>
</evidence>
<keyword evidence="7" id="KW-0915">Sodium</keyword>
<accession>H2YVW1</accession>
<keyword evidence="6 12" id="KW-1133">Transmembrane helix</keyword>
<feature type="transmembrane region" description="Helical" evidence="12">
    <location>
        <begin position="84"/>
        <end position="107"/>
    </location>
</feature>
<evidence type="ECO:0000256" key="11">
    <source>
        <dbReference type="RuleBase" id="RU362091"/>
    </source>
</evidence>
<organism evidence="13 14">
    <name type="scientific">Ciona savignyi</name>
    <name type="common">Pacific transparent sea squirt</name>
    <dbReference type="NCBI Taxonomy" id="51511"/>
    <lineage>
        <taxon>Eukaryota</taxon>
        <taxon>Metazoa</taxon>
        <taxon>Chordata</taxon>
        <taxon>Tunicata</taxon>
        <taxon>Ascidiacea</taxon>
        <taxon>Phlebobranchia</taxon>
        <taxon>Cionidae</taxon>
        <taxon>Ciona</taxon>
    </lineage>
</organism>
<feature type="transmembrane region" description="Helical" evidence="12">
    <location>
        <begin position="406"/>
        <end position="431"/>
    </location>
</feature>
<dbReference type="PROSITE" id="PS50283">
    <property type="entry name" value="NA_SOLUT_SYMP_3"/>
    <property type="match status" value="1"/>
</dbReference>
<keyword evidence="10" id="KW-0739">Sodium transport</keyword>
<dbReference type="eggNOG" id="KOG2349">
    <property type="taxonomic scope" value="Eukaryota"/>
</dbReference>
<keyword evidence="4" id="KW-1003">Cell membrane</keyword>
<dbReference type="PANTHER" id="PTHR42985">
    <property type="entry name" value="SODIUM-COUPLED MONOCARBOXYLATE TRANSPORTER"/>
    <property type="match status" value="1"/>
</dbReference>
<dbReference type="GO" id="GO:0015293">
    <property type="term" value="F:symporter activity"/>
    <property type="evidence" value="ECO:0007669"/>
    <property type="project" value="TreeGrafter"/>
</dbReference>
<evidence type="ECO:0000256" key="3">
    <source>
        <dbReference type="ARBA" id="ARBA00022448"/>
    </source>
</evidence>
<feature type="transmembrane region" description="Helical" evidence="12">
    <location>
        <begin position="161"/>
        <end position="181"/>
    </location>
</feature>
<evidence type="ECO:0000256" key="8">
    <source>
        <dbReference type="ARBA" id="ARBA00023065"/>
    </source>
</evidence>
<evidence type="ECO:0000256" key="9">
    <source>
        <dbReference type="ARBA" id="ARBA00023136"/>
    </source>
</evidence>
<evidence type="ECO:0000256" key="6">
    <source>
        <dbReference type="ARBA" id="ARBA00022989"/>
    </source>
</evidence>
<keyword evidence="3" id="KW-0813">Transport</keyword>
<evidence type="ECO:0000256" key="7">
    <source>
        <dbReference type="ARBA" id="ARBA00023053"/>
    </source>
</evidence>
<dbReference type="InterPro" id="IPR038377">
    <property type="entry name" value="Na/Glc_symporter_sf"/>
</dbReference>
<dbReference type="AlphaFoldDB" id="H2YVW1"/>
<feature type="transmembrane region" description="Helical" evidence="12">
    <location>
        <begin position="128"/>
        <end position="149"/>
    </location>
</feature>
<proteinExistence type="inferred from homology"/>
<feature type="transmembrane region" description="Helical" evidence="12">
    <location>
        <begin position="193"/>
        <end position="217"/>
    </location>
</feature>
<dbReference type="GeneTree" id="ENSGT00940000164120"/>
<feature type="transmembrane region" description="Helical" evidence="12">
    <location>
        <begin position="237"/>
        <end position="258"/>
    </location>
</feature>
<feature type="transmembrane region" description="Helical" evidence="12">
    <location>
        <begin position="279"/>
        <end position="304"/>
    </location>
</feature>
<dbReference type="GO" id="GO:0005886">
    <property type="term" value="C:plasma membrane"/>
    <property type="evidence" value="ECO:0007669"/>
    <property type="project" value="UniProtKB-SubCell"/>
</dbReference>
<keyword evidence="5 12" id="KW-0812">Transmembrane</keyword>
<feature type="transmembrane region" description="Helical" evidence="12">
    <location>
        <begin position="521"/>
        <end position="546"/>
    </location>
</feature>
<dbReference type="NCBIfam" id="TIGR00813">
    <property type="entry name" value="sss"/>
    <property type="match status" value="1"/>
</dbReference>
<dbReference type="GO" id="GO:0006814">
    <property type="term" value="P:sodium ion transport"/>
    <property type="evidence" value="ECO:0007669"/>
    <property type="project" value="UniProtKB-KW"/>
</dbReference>
<dbReference type="PANTHER" id="PTHR42985:SF45">
    <property type="entry name" value="SODIUM_IODIDE COTRANSPORTER-LIKE"/>
    <property type="match status" value="1"/>
</dbReference>
<dbReference type="STRING" id="51511.ENSCSAVP00000009472"/>
<evidence type="ECO:0000256" key="2">
    <source>
        <dbReference type="ARBA" id="ARBA00006434"/>
    </source>
</evidence>
<dbReference type="Gene3D" id="1.20.1730.10">
    <property type="entry name" value="Sodium/glucose cotransporter"/>
    <property type="match status" value="1"/>
</dbReference>
<feature type="transmembrane region" description="Helical" evidence="12">
    <location>
        <begin position="14"/>
        <end position="33"/>
    </location>
</feature>
<feature type="transmembrane region" description="Helical" evidence="12">
    <location>
        <begin position="54"/>
        <end position="72"/>
    </location>
</feature>
<feature type="transmembrane region" description="Helical" evidence="12">
    <location>
        <begin position="339"/>
        <end position="359"/>
    </location>
</feature>
<feature type="transmembrane region" description="Helical" evidence="12">
    <location>
        <begin position="438"/>
        <end position="456"/>
    </location>
</feature>
<dbReference type="Pfam" id="PF00474">
    <property type="entry name" value="SSF"/>
    <property type="match status" value="1"/>
</dbReference>
<dbReference type="OMA" id="WHTGAST"/>
<evidence type="ECO:0000256" key="5">
    <source>
        <dbReference type="ARBA" id="ARBA00022692"/>
    </source>
</evidence>
<protein>
    <recommendedName>
        <fullName evidence="15">Sodium-coupled monocarboxylate transporter 1</fullName>
    </recommendedName>
</protein>
<reference evidence="13" key="3">
    <citation type="submission" date="2025-09" db="UniProtKB">
        <authorList>
            <consortium name="Ensembl"/>
        </authorList>
    </citation>
    <scope>IDENTIFICATION</scope>
</reference>
<evidence type="ECO:0000256" key="10">
    <source>
        <dbReference type="ARBA" id="ARBA00023201"/>
    </source>
</evidence>
<dbReference type="Proteomes" id="UP000007875">
    <property type="component" value="Unassembled WGS sequence"/>
</dbReference>
<keyword evidence="14" id="KW-1185">Reference proteome</keyword>
<sequence>IEMQVVRTFSVGDYVVFAIMLVASTLIGLFFAIRDRKKRNTEEYLLAGRSMSPYPVGFSLAVSFMSAVTVLGTPVEVYRFGTMFAWVVVGMLFAMIITSEIFIPVFYNMGLTTVYEYLEKRFNRTVRLTATALFMIHTILYGGIVIYAPALALNSVTGLNLWGAVVSTGLVCIFYSCLGGLKGVIWTDALQATIMLVGFVAILIQGSLKLGGFANIWKLCEEGSRIEFWKFDTDPRIRYSVWSVTVGMTVLVCGLYAVNQSQVQRYLSCRSVKEAKIAVFFNWLGLVLLNGLAVMTGIVLYAYYKDCDPLSAGQVKFRDGLLPYMVLEIFKDNPGVPGIFLASIYSGSLSTISTAITALSSVTIHDFLKPHFSWQEKTFTNISIGLIFVYGLLLMLFAYLSSKLGAILQAAISIVGILSGPLFGLFSVGVLFPFANSIGALSGLVVGIGMNVWVFVGSKYYPPPPHFANELPRSCPISSNVTSNYTDVVTTSAAQYMNNTTPIPVPSPARPPVADLYAMSYYYYSAFGFCIVLTVGLIVSLITGGYKQRKEVNPKLIYRFFDHWIFQCIPMRIRRKLWCGVNHEEKTK</sequence>
<dbReference type="CDD" id="cd11492">
    <property type="entry name" value="SLC5sbd_NIS-SMVT"/>
    <property type="match status" value="1"/>
</dbReference>
<keyword evidence="9 12" id="KW-0472">Membrane</keyword>
<dbReference type="InterPro" id="IPR001734">
    <property type="entry name" value="Na/solute_symporter"/>
</dbReference>
<evidence type="ECO:0000256" key="12">
    <source>
        <dbReference type="SAM" id="Phobius"/>
    </source>
</evidence>
<dbReference type="InParanoid" id="H2YVW1"/>
<keyword evidence="8" id="KW-0406">Ion transport</keyword>
<reference evidence="14" key="1">
    <citation type="submission" date="2003-08" db="EMBL/GenBank/DDBJ databases">
        <authorList>
            <person name="Birren B."/>
            <person name="Nusbaum C."/>
            <person name="Abebe A."/>
            <person name="Abouelleil A."/>
            <person name="Adekoya E."/>
            <person name="Ait-zahra M."/>
            <person name="Allen N."/>
            <person name="Allen T."/>
            <person name="An P."/>
            <person name="Anderson M."/>
            <person name="Anderson S."/>
            <person name="Arachchi H."/>
            <person name="Armbruster J."/>
            <person name="Bachantsang P."/>
            <person name="Baldwin J."/>
            <person name="Barry A."/>
            <person name="Bayul T."/>
            <person name="Blitshsteyn B."/>
            <person name="Bloom T."/>
            <person name="Blye J."/>
            <person name="Boguslavskiy L."/>
            <person name="Borowsky M."/>
            <person name="Boukhgalter B."/>
            <person name="Brunache A."/>
            <person name="Butler J."/>
            <person name="Calixte N."/>
            <person name="Calvo S."/>
            <person name="Camarata J."/>
            <person name="Campo K."/>
            <person name="Chang J."/>
            <person name="Cheshatsang Y."/>
            <person name="Citroen M."/>
            <person name="Collymore A."/>
            <person name="Considine T."/>
            <person name="Cook A."/>
            <person name="Cooke P."/>
            <person name="Corum B."/>
            <person name="Cuomo C."/>
            <person name="David R."/>
            <person name="Dawoe T."/>
            <person name="Degray S."/>
            <person name="Dodge S."/>
            <person name="Dooley K."/>
            <person name="Dorje P."/>
            <person name="Dorjee K."/>
            <person name="Dorris L."/>
            <person name="Duffey N."/>
            <person name="Dupes A."/>
            <person name="Elkins T."/>
            <person name="Engels R."/>
            <person name="Erickson J."/>
            <person name="Farina A."/>
            <person name="Faro S."/>
            <person name="Ferreira P."/>
            <person name="Fischer H."/>
            <person name="Fitzgerald M."/>
            <person name="Foley K."/>
            <person name="Gage D."/>
            <person name="Galagan J."/>
            <person name="Gearin G."/>
            <person name="Gnerre S."/>
            <person name="Gnirke A."/>
            <person name="Goyette A."/>
            <person name="Graham J."/>
            <person name="Grandbois E."/>
            <person name="Gyaltsen K."/>
            <person name="Hafez N."/>
            <person name="Hagopian D."/>
            <person name="Hagos B."/>
            <person name="Hall J."/>
            <person name="Hatcher B."/>
            <person name="Heller A."/>
            <person name="Higgins H."/>
            <person name="Honan T."/>
            <person name="Horn A."/>
            <person name="Houde N."/>
            <person name="Hughes L."/>
            <person name="Hulme W."/>
            <person name="Husby E."/>
            <person name="Iliev I."/>
            <person name="Jaffe D."/>
            <person name="Jones C."/>
            <person name="Kamal M."/>
            <person name="Kamat A."/>
            <person name="Kamvysselis M."/>
            <person name="Karlsson E."/>
            <person name="Kells C."/>
            <person name="Kieu A."/>
            <person name="Kisner P."/>
            <person name="Kodira C."/>
            <person name="Kulbokas E."/>
            <person name="Labutti K."/>
            <person name="Lama D."/>
            <person name="Landers T."/>
            <person name="Leger J."/>
            <person name="Levine S."/>
            <person name="Lewis D."/>
            <person name="Lewis T."/>
            <person name="Lindblad-toh K."/>
            <person name="Liu X."/>
            <person name="Lokyitsang T."/>
            <person name="Lokyitsang Y."/>
            <person name="Lucien O."/>
            <person name="Lui A."/>
            <person name="Ma L.J."/>
            <person name="Mabbitt R."/>
            <person name="Macdonald J."/>
            <person name="Maclean C."/>
            <person name="Major J."/>
            <person name="Manning J."/>
            <person name="Marabella R."/>
            <person name="Maru K."/>
            <person name="Matthews C."/>
            <person name="Mauceli E."/>
            <person name="Mccarthy M."/>
            <person name="Mcdonough S."/>
            <person name="Mcghee T."/>
            <person name="Meldrim J."/>
            <person name="Meneus L."/>
            <person name="Mesirov J."/>
            <person name="Mihalev A."/>
            <person name="Mihova T."/>
            <person name="Mikkelsen T."/>
            <person name="Mlenga V."/>
            <person name="Moru K."/>
            <person name="Mozes J."/>
            <person name="Mulrain L."/>
            <person name="Munson G."/>
            <person name="Naylor J."/>
            <person name="Newes C."/>
            <person name="Nguyen C."/>
            <person name="Nguyen N."/>
            <person name="Nguyen T."/>
            <person name="Nicol R."/>
            <person name="Nielsen C."/>
            <person name="Nizzari M."/>
            <person name="Norbu C."/>
            <person name="Norbu N."/>
            <person name="O'donnell P."/>
            <person name="Okoawo O."/>
            <person name="O'leary S."/>
            <person name="Omotosho B."/>
            <person name="O'neill K."/>
            <person name="Osman S."/>
            <person name="Parker S."/>
            <person name="Perrin D."/>
            <person name="Phunkhang P."/>
            <person name="Piqani B."/>
            <person name="Purcell S."/>
            <person name="Rachupka T."/>
            <person name="Ramasamy U."/>
            <person name="Rameau R."/>
            <person name="Ray V."/>
            <person name="Raymond C."/>
            <person name="Retta R."/>
            <person name="Richardson S."/>
            <person name="Rise C."/>
            <person name="Rodriguez J."/>
            <person name="Rogers J."/>
            <person name="Rogov P."/>
            <person name="Rutman M."/>
            <person name="Schupbach R."/>
            <person name="Seaman C."/>
            <person name="Settipalli S."/>
            <person name="Sharpe T."/>
            <person name="Sheridan J."/>
            <person name="Sherpa N."/>
            <person name="Shi J."/>
            <person name="Smirnov S."/>
            <person name="Smith C."/>
            <person name="Sougnez C."/>
            <person name="Spencer B."/>
            <person name="Stalker J."/>
            <person name="Stange-thomann N."/>
            <person name="Stavropoulos S."/>
            <person name="Stetson K."/>
            <person name="Stone C."/>
            <person name="Stone S."/>
            <person name="Stubbs M."/>
            <person name="Talamas J."/>
            <person name="Tchuinga P."/>
            <person name="Tenzing P."/>
            <person name="Tesfaye S."/>
            <person name="Theodore J."/>
            <person name="Thoulutsang Y."/>
            <person name="Topham K."/>
            <person name="Towey S."/>
            <person name="Tsamla T."/>
            <person name="Tsomo N."/>
            <person name="Vallee D."/>
            <person name="Vassiliev H."/>
            <person name="Venkataraman V."/>
            <person name="Vinson J."/>
            <person name="Vo A."/>
            <person name="Wade C."/>
            <person name="Wang S."/>
            <person name="Wangchuk T."/>
            <person name="Wangdi T."/>
            <person name="Whittaker C."/>
            <person name="Wilkinson J."/>
            <person name="Wu Y."/>
            <person name="Wyman D."/>
            <person name="Yadav S."/>
            <person name="Yang S."/>
            <person name="Yang X."/>
            <person name="Yeager S."/>
            <person name="Yee E."/>
            <person name="Young G."/>
            <person name="Zainoun J."/>
            <person name="Zembeck L."/>
            <person name="Zimmer A."/>
            <person name="Zody M."/>
            <person name="Lander E."/>
        </authorList>
    </citation>
    <scope>NUCLEOTIDE SEQUENCE [LARGE SCALE GENOMIC DNA]</scope>
</reference>
<dbReference type="InterPro" id="IPR051163">
    <property type="entry name" value="Sodium:Solute_Symporter_SSF"/>
</dbReference>
<reference evidence="13" key="2">
    <citation type="submission" date="2025-08" db="UniProtKB">
        <authorList>
            <consortium name="Ensembl"/>
        </authorList>
    </citation>
    <scope>IDENTIFICATION</scope>
</reference>
<comment type="similarity">
    <text evidence="2 11">Belongs to the sodium:solute symporter (SSF) (TC 2.A.21) family.</text>
</comment>
<name>H2YVW1_CIOSA</name>
<evidence type="ECO:0000313" key="14">
    <source>
        <dbReference type="Proteomes" id="UP000007875"/>
    </source>
</evidence>
<feature type="transmembrane region" description="Helical" evidence="12">
    <location>
        <begin position="379"/>
        <end position="400"/>
    </location>
</feature>
<evidence type="ECO:0008006" key="15">
    <source>
        <dbReference type="Google" id="ProtNLM"/>
    </source>
</evidence>